<evidence type="ECO:0000256" key="1">
    <source>
        <dbReference type="SAM" id="MobiDB-lite"/>
    </source>
</evidence>
<feature type="compositionally biased region" description="Low complexity" evidence="1">
    <location>
        <begin position="1"/>
        <end position="29"/>
    </location>
</feature>
<feature type="region of interest" description="Disordered" evidence="1">
    <location>
        <begin position="117"/>
        <end position="141"/>
    </location>
</feature>
<evidence type="ECO:0000313" key="3">
    <source>
        <dbReference type="Proteomes" id="UP001138500"/>
    </source>
</evidence>
<name>A0A9W7VY94_9PEZI</name>
<evidence type="ECO:0000313" key="2">
    <source>
        <dbReference type="EMBL" id="KAH9812653.1"/>
    </source>
</evidence>
<proteinExistence type="predicted"/>
<feature type="region of interest" description="Disordered" evidence="1">
    <location>
        <begin position="1"/>
        <end position="42"/>
    </location>
</feature>
<protein>
    <submittedName>
        <fullName evidence="2">Uncharacterized protein</fullName>
    </submittedName>
</protein>
<organism evidence="2 3">
    <name type="scientific">Teratosphaeria destructans</name>
    <dbReference type="NCBI Taxonomy" id="418781"/>
    <lineage>
        <taxon>Eukaryota</taxon>
        <taxon>Fungi</taxon>
        <taxon>Dikarya</taxon>
        <taxon>Ascomycota</taxon>
        <taxon>Pezizomycotina</taxon>
        <taxon>Dothideomycetes</taxon>
        <taxon>Dothideomycetidae</taxon>
        <taxon>Mycosphaerellales</taxon>
        <taxon>Teratosphaeriaceae</taxon>
        <taxon>Teratosphaeria</taxon>
    </lineage>
</organism>
<sequence length="179" mass="16753">MAASPATCPTPHTAPAPAATSSSAATPTAQRQPRRQPGGASSATCWSSCGALSGLAACAKNGTVYPDSGDPFASNATGVCPVVNATSPGGPVMNATTPLMGNGTAANGTSPHCNCTEGGEPTGSPAAASNTPPAVPSASAGASTSSVAYQGAGSTTSVSMMGAGAVVGFVALSAALALI</sequence>
<dbReference type="AlphaFoldDB" id="A0A9W7VY94"/>
<comment type="caution">
    <text evidence="2">The sequence shown here is derived from an EMBL/GenBank/DDBJ whole genome shotgun (WGS) entry which is preliminary data.</text>
</comment>
<reference evidence="2 3" key="1">
    <citation type="journal article" date="2018" name="IMA Fungus">
        <title>IMA Genome-F 10: Nine draft genome sequences of Claviceps purpurea s.lat., including C. arundinis, C. humidiphila, and C. cf. spartinae, pseudomolecules for the pitch canker pathogen Fusarium circinatum, draft genome of Davidsoniella eucalypti, Grosmannia galeiformis, Quambalaria eucalypti, and Teratosphaeria destructans.</title>
        <authorList>
            <person name="Wingfield B.D."/>
            <person name="Liu M."/>
            <person name="Nguyen H.D."/>
            <person name="Lane F.A."/>
            <person name="Morgan S.W."/>
            <person name="De Vos L."/>
            <person name="Wilken P.M."/>
            <person name="Duong T.A."/>
            <person name="Aylward J."/>
            <person name="Coetzee M.P."/>
            <person name="Dadej K."/>
            <person name="De Beer Z.W."/>
            <person name="Findlay W."/>
            <person name="Havenga M."/>
            <person name="Kolarik M."/>
            <person name="Menzies J.G."/>
            <person name="Naidoo K."/>
            <person name="Pochopski O."/>
            <person name="Shoukouhi P."/>
            <person name="Santana Q.C."/>
            <person name="Seifert K.A."/>
            <person name="Soal N."/>
            <person name="Steenkamp E.T."/>
            <person name="Tatham C.T."/>
            <person name="van der Nest M.A."/>
            <person name="Wingfield M.J."/>
        </authorList>
    </citation>
    <scope>NUCLEOTIDE SEQUENCE [LARGE SCALE GENOMIC DNA]</scope>
    <source>
        <strain evidence="2">CMW44962</strain>
    </source>
</reference>
<dbReference type="Proteomes" id="UP001138500">
    <property type="component" value="Unassembled WGS sequence"/>
</dbReference>
<reference evidence="2 3" key="2">
    <citation type="journal article" date="2021" name="Curr. Genet.">
        <title>Genetic response to nitrogen starvation in the aggressive Eucalyptus foliar pathogen Teratosphaeria destructans.</title>
        <authorList>
            <person name="Havenga M."/>
            <person name="Wingfield B.D."/>
            <person name="Wingfield M.J."/>
            <person name="Dreyer L.L."/>
            <person name="Roets F."/>
            <person name="Aylward J."/>
        </authorList>
    </citation>
    <scope>NUCLEOTIDE SEQUENCE [LARGE SCALE GENOMIC DNA]</scope>
    <source>
        <strain evidence="2">CMW44962</strain>
    </source>
</reference>
<gene>
    <name evidence="2" type="ORF">Tdes44962_MAKER05781</name>
</gene>
<accession>A0A9W7VY94</accession>
<dbReference type="EMBL" id="RIBY02002456">
    <property type="protein sequence ID" value="KAH9812653.1"/>
    <property type="molecule type" value="Genomic_DNA"/>
</dbReference>
<keyword evidence="3" id="KW-1185">Reference proteome</keyword>